<dbReference type="OrthoDB" id="638838at2"/>
<dbReference type="RefSeq" id="WP_084291758.1">
    <property type="nucleotide sequence ID" value="NZ_FWYB01000018.1"/>
</dbReference>
<name>A0A1W2EZI1_9SPHI</name>
<dbReference type="AlphaFoldDB" id="A0A1W2EZI1"/>
<dbReference type="EMBL" id="FWYB01000018">
    <property type="protein sequence ID" value="SMD15099.1"/>
    <property type="molecule type" value="Genomic_DNA"/>
</dbReference>
<evidence type="ECO:0000313" key="1">
    <source>
        <dbReference type="EMBL" id="SMD15099.1"/>
    </source>
</evidence>
<organism evidence="1 2">
    <name type="scientific">Pedobacter nyackensis</name>
    <dbReference type="NCBI Taxonomy" id="475255"/>
    <lineage>
        <taxon>Bacteria</taxon>
        <taxon>Pseudomonadati</taxon>
        <taxon>Bacteroidota</taxon>
        <taxon>Sphingobacteriia</taxon>
        <taxon>Sphingobacteriales</taxon>
        <taxon>Sphingobacteriaceae</taxon>
        <taxon>Pedobacter</taxon>
    </lineage>
</organism>
<sequence>MDRKKKKQAAIKSVVKVEQLRKAMKQRFLDRTKKIITLVGGEDLYDYFTDIYLEKLFEIRYKMLKAIPAPGSSITKSRVIQFNKLLYELMEGVEVTFPNGNSIPISWYLEEGMTLASSINMFETDFDPKMKEVKECFSFCSRDGEFHNDLQDALIGIVSDTCLMLNDYNDHVYMADLDESPCFAEFNMGNEIIIDSFKPKKETIETRKGMRNAIRLGYFSEDFEWEHVNVKPSLLGFNTISLDIPLEIYITTHAFDRLQERINITPGIMHRILVLIFIQSEIPHRWKGDASHVEFRVSDEKVGYLVLKMDAGKLVIHTFLFLTNNDTFEGEKLGRLLSVVKEDKKYLEIDTLPAFNAYHIDKNEKLSKLFKEAGCGSLLKLGHLQEFTANQIADKDPESILHYLADAPYFRRQASQLD</sequence>
<dbReference type="STRING" id="475255.SAMN04488101_11816"/>
<proteinExistence type="predicted"/>
<accession>A0A1W2EZI1</accession>
<dbReference type="Proteomes" id="UP000192678">
    <property type="component" value="Unassembled WGS sequence"/>
</dbReference>
<evidence type="ECO:0000313" key="2">
    <source>
        <dbReference type="Proteomes" id="UP000192678"/>
    </source>
</evidence>
<gene>
    <name evidence="1" type="ORF">SAMN04488101_11816</name>
</gene>
<protein>
    <submittedName>
        <fullName evidence="1">Uncharacterized protein</fullName>
    </submittedName>
</protein>
<keyword evidence="2" id="KW-1185">Reference proteome</keyword>
<reference evidence="1 2" key="1">
    <citation type="submission" date="2017-04" db="EMBL/GenBank/DDBJ databases">
        <authorList>
            <person name="Afonso C.L."/>
            <person name="Miller P.J."/>
            <person name="Scott M.A."/>
            <person name="Spackman E."/>
            <person name="Goraichik I."/>
            <person name="Dimitrov K.M."/>
            <person name="Suarez D.L."/>
            <person name="Swayne D.E."/>
        </authorList>
    </citation>
    <scope>NUCLEOTIDE SEQUENCE [LARGE SCALE GENOMIC DNA]</scope>
    <source>
        <strain evidence="1 2">DSM 19625</strain>
    </source>
</reference>